<dbReference type="AlphaFoldDB" id="A0A7L9ULH9"/>
<evidence type="ECO:0000313" key="1">
    <source>
        <dbReference type="EMBL" id="QOL55887.1"/>
    </source>
</evidence>
<proteinExistence type="predicted"/>
<dbReference type="Proteomes" id="UP000593918">
    <property type="component" value="Chromosome"/>
</dbReference>
<sequence>MEDETKPDPLTGRLANLAGTFDDDDKPALSKLLATARAYIAPHIEGYELAPELLDDVVLGVALDLWQSKDARNGIVGLTVDGVEPFRISTDPLRSAWPKLRAAGIPAGMGVS</sequence>
<name>A0A7L9ULH9_BIFLL</name>
<organism evidence="1 2">
    <name type="scientific">Bifidobacterium longum subsp. longum</name>
    <dbReference type="NCBI Taxonomy" id="1679"/>
    <lineage>
        <taxon>Bacteria</taxon>
        <taxon>Bacillati</taxon>
        <taxon>Actinomycetota</taxon>
        <taxon>Actinomycetes</taxon>
        <taxon>Bifidobacteriales</taxon>
        <taxon>Bifidobacteriaceae</taxon>
        <taxon>Bifidobacterium</taxon>
    </lineage>
</organism>
<gene>
    <name evidence="1" type="ORF">BL5915_03610</name>
</gene>
<accession>A0A7L9ULH9</accession>
<dbReference type="EMBL" id="CP062943">
    <property type="protein sequence ID" value="QOL55887.1"/>
    <property type="molecule type" value="Genomic_DNA"/>
</dbReference>
<evidence type="ECO:0008006" key="3">
    <source>
        <dbReference type="Google" id="ProtNLM"/>
    </source>
</evidence>
<protein>
    <recommendedName>
        <fullName evidence="3">Phage gp6-like head-tail connector protein</fullName>
    </recommendedName>
</protein>
<reference evidence="1 2" key="1">
    <citation type="submission" date="2020-10" db="EMBL/GenBank/DDBJ databases">
        <title>Genome sequencing of Bifidobacterium longum subsp. longum KCTC 5915.</title>
        <authorList>
            <person name="Kim J."/>
        </authorList>
    </citation>
    <scope>NUCLEOTIDE SEQUENCE [LARGE SCALE GENOMIC DNA]</scope>
    <source>
        <strain evidence="1 2">KCTC 5915</strain>
    </source>
</reference>
<evidence type="ECO:0000313" key="2">
    <source>
        <dbReference type="Proteomes" id="UP000593918"/>
    </source>
</evidence>
<dbReference type="RefSeq" id="WP_200408510.1">
    <property type="nucleotide sequence ID" value="NZ_CP062943.1"/>
</dbReference>